<protein>
    <submittedName>
        <fullName evidence="4">Uncharacterized protein</fullName>
    </submittedName>
</protein>
<dbReference type="EMBL" id="OIVN01002044">
    <property type="protein sequence ID" value="SPD00078.1"/>
    <property type="molecule type" value="Genomic_DNA"/>
</dbReference>
<dbReference type="InterPro" id="IPR036397">
    <property type="entry name" value="RNaseH_sf"/>
</dbReference>
<name>A0A2N9GKW0_FAGSY</name>
<gene>
    <name evidence="4" type="ORF">FSB_LOCUS27960</name>
</gene>
<dbReference type="InterPro" id="IPR012337">
    <property type="entry name" value="RNaseH-like_sf"/>
</dbReference>
<feature type="domain" description="RNase H type-1" evidence="2">
    <location>
        <begin position="85"/>
        <end position="198"/>
    </location>
</feature>
<reference evidence="4" key="1">
    <citation type="submission" date="2018-02" db="EMBL/GenBank/DDBJ databases">
        <authorList>
            <person name="Cohen D.B."/>
            <person name="Kent A.D."/>
        </authorList>
    </citation>
    <scope>NUCLEOTIDE SEQUENCE</scope>
</reference>
<evidence type="ECO:0000313" key="4">
    <source>
        <dbReference type="EMBL" id="SPD00078.1"/>
    </source>
</evidence>
<dbReference type="Pfam" id="PF17921">
    <property type="entry name" value="Integrase_H2C2"/>
    <property type="match status" value="1"/>
</dbReference>
<dbReference type="GO" id="GO:0004523">
    <property type="term" value="F:RNA-DNA hybrid ribonuclease activity"/>
    <property type="evidence" value="ECO:0007669"/>
    <property type="project" value="InterPro"/>
</dbReference>
<dbReference type="InterPro" id="IPR002156">
    <property type="entry name" value="RNaseH_domain"/>
</dbReference>
<dbReference type="Gene3D" id="1.10.340.70">
    <property type="match status" value="1"/>
</dbReference>
<organism evidence="4">
    <name type="scientific">Fagus sylvatica</name>
    <name type="common">Beechnut</name>
    <dbReference type="NCBI Taxonomy" id="28930"/>
    <lineage>
        <taxon>Eukaryota</taxon>
        <taxon>Viridiplantae</taxon>
        <taxon>Streptophyta</taxon>
        <taxon>Embryophyta</taxon>
        <taxon>Tracheophyta</taxon>
        <taxon>Spermatophyta</taxon>
        <taxon>Magnoliopsida</taxon>
        <taxon>eudicotyledons</taxon>
        <taxon>Gunneridae</taxon>
        <taxon>Pentapetalae</taxon>
        <taxon>rosids</taxon>
        <taxon>fabids</taxon>
        <taxon>Fagales</taxon>
        <taxon>Fagaceae</taxon>
        <taxon>Fagus</taxon>
    </lineage>
</organism>
<accession>A0A2N9GKW0</accession>
<proteinExistence type="predicted"/>
<dbReference type="Pfam" id="PF13456">
    <property type="entry name" value="RVT_3"/>
    <property type="match status" value="1"/>
</dbReference>
<evidence type="ECO:0000259" key="3">
    <source>
        <dbReference type="Pfam" id="PF17921"/>
    </source>
</evidence>
<dbReference type="InterPro" id="IPR041588">
    <property type="entry name" value="Integrase_H2C2"/>
</dbReference>
<dbReference type="SUPFAM" id="SSF53098">
    <property type="entry name" value="Ribonuclease H-like"/>
    <property type="match status" value="1"/>
</dbReference>
<dbReference type="CDD" id="cd09279">
    <property type="entry name" value="RNase_HI_like"/>
    <property type="match status" value="1"/>
</dbReference>
<dbReference type="PANTHER" id="PTHR48475:SF1">
    <property type="entry name" value="RNASE H TYPE-1 DOMAIN-CONTAINING PROTEIN"/>
    <property type="match status" value="1"/>
</dbReference>
<evidence type="ECO:0000259" key="2">
    <source>
        <dbReference type="Pfam" id="PF13456"/>
    </source>
</evidence>
<sequence length="462" mass="53345">MGCMLRQQDETGKKEQAIYYLSKKFTEPETRYMLAIKGQVIADYLANYPSEQLELMDSEFPDEDAMTVDEGNHCRWKLYFDGAANAIGSGIGTVLVSPKGQQTPIAVKLGFDCTNNMIEYKACIVGLQPALELGAHELEVFGDSLLIVSQTNREWQARDPKLIPYQRYISQLVPKFKYVTFTYISRAHNHFADALATLASLIKLAKGDDVRPLWIETRDIPAYYVCVEECMDVETEVDNKPWYYDIKRFVQDREYPPQATENEKKYIRRMAFQFFLSGEILYKRTHDATLLRCVDAKEANRLIQEMHAGLMGAHTNGPFLARKIMRAGYYCLTMKRDCIRHIQTCHKCQTYQNYKNVPNISTLWPHHGPSQLREWIGMFLQECHPSRSHPVCEEQHHLPLWDARDAHHRQCFQPKQSHDGPAMPVVQDPAPQLCSIPSKDEQSCRSCQQECEEDSEQDDRDV</sequence>
<feature type="region of interest" description="Disordered" evidence="1">
    <location>
        <begin position="412"/>
        <end position="432"/>
    </location>
</feature>
<feature type="domain" description="Integrase zinc-binding" evidence="3">
    <location>
        <begin position="294"/>
        <end position="352"/>
    </location>
</feature>
<evidence type="ECO:0000256" key="1">
    <source>
        <dbReference type="SAM" id="MobiDB-lite"/>
    </source>
</evidence>
<dbReference type="AlphaFoldDB" id="A0A2N9GKW0"/>
<dbReference type="GO" id="GO:0003676">
    <property type="term" value="F:nucleic acid binding"/>
    <property type="evidence" value="ECO:0007669"/>
    <property type="project" value="InterPro"/>
</dbReference>
<dbReference type="PANTHER" id="PTHR48475">
    <property type="entry name" value="RIBONUCLEASE H"/>
    <property type="match status" value="1"/>
</dbReference>
<dbReference type="Gene3D" id="3.30.420.10">
    <property type="entry name" value="Ribonuclease H-like superfamily/Ribonuclease H"/>
    <property type="match status" value="1"/>
</dbReference>